<feature type="signal peptide" evidence="1">
    <location>
        <begin position="1"/>
        <end position="19"/>
    </location>
</feature>
<feature type="domain" description="DUF4773" evidence="2">
    <location>
        <begin position="179"/>
        <end position="292"/>
    </location>
</feature>
<sequence length="294" mass="33993">MIRLWTLLGSWLCLGWVQASPFLDVYLRIEPTDDFCGPRQCNISYAMSVLLSQNHFDLQSVMLQEGSMIRINDRVFQDNTVIRLSPDVIASDKIYLGLSLLDVPEDMQKYVVADVSDVISKGRKSRMEFISETAKVILVIYKRTESNNISDDRVESETLNPWEESYHHYSRKHTVNEGCQCVQKDCGCCKRLTVRKIHLDDNVCLNMSYVPQDLGVRVSMSVDDRIYYNKEISVTESMPLCFAVPHLREYASLCIKMYNFEEHNKHVSFCTELEARLYHLKIARKKIGCVKVPI</sequence>
<keyword evidence="4" id="KW-1185">Reference proteome</keyword>
<name>A0A811JRQ0_9BILA</name>
<feature type="chain" id="PRO_5035594376" description="DUF4773 domain-containing protein" evidence="1">
    <location>
        <begin position="20"/>
        <end position="294"/>
    </location>
</feature>
<dbReference type="PANTHER" id="PTHR36299:SF2">
    <property type="entry name" value="DUF4773 DOMAIN-CONTAINING PROTEIN"/>
    <property type="match status" value="1"/>
</dbReference>
<keyword evidence="1" id="KW-0732">Signal</keyword>
<organism evidence="3 4">
    <name type="scientific">Bursaphelenchus okinawaensis</name>
    <dbReference type="NCBI Taxonomy" id="465554"/>
    <lineage>
        <taxon>Eukaryota</taxon>
        <taxon>Metazoa</taxon>
        <taxon>Ecdysozoa</taxon>
        <taxon>Nematoda</taxon>
        <taxon>Chromadorea</taxon>
        <taxon>Rhabditida</taxon>
        <taxon>Tylenchina</taxon>
        <taxon>Tylenchomorpha</taxon>
        <taxon>Aphelenchoidea</taxon>
        <taxon>Aphelenchoididae</taxon>
        <taxon>Bursaphelenchus</taxon>
    </lineage>
</organism>
<reference evidence="3" key="1">
    <citation type="submission" date="2020-09" db="EMBL/GenBank/DDBJ databases">
        <authorList>
            <person name="Kikuchi T."/>
        </authorList>
    </citation>
    <scope>NUCLEOTIDE SEQUENCE</scope>
    <source>
        <strain evidence="3">SH1</strain>
    </source>
</reference>
<dbReference type="Proteomes" id="UP000783686">
    <property type="component" value="Unassembled WGS sequence"/>
</dbReference>
<evidence type="ECO:0000259" key="2">
    <source>
        <dbReference type="Pfam" id="PF15998"/>
    </source>
</evidence>
<dbReference type="EMBL" id="CAJFCW020000001">
    <property type="protein sequence ID" value="CAG9079806.1"/>
    <property type="molecule type" value="Genomic_DNA"/>
</dbReference>
<accession>A0A811JRQ0</accession>
<dbReference type="OrthoDB" id="5952164at2759"/>
<dbReference type="EMBL" id="CAJFDH010000001">
    <property type="protein sequence ID" value="CAD5205917.1"/>
    <property type="molecule type" value="Genomic_DNA"/>
</dbReference>
<proteinExistence type="predicted"/>
<gene>
    <name evidence="3" type="ORF">BOKJ2_LOCUS601</name>
</gene>
<evidence type="ECO:0000256" key="1">
    <source>
        <dbReference type="SAM" id="SignalP"/>
    </source>
</evidence>
<dbReference type="InterPro" id="IPR031941">
    <property type="entry name" value="DUF4773"/>
</dbReference>
<protein>
    <recommendedName>
        <fullName evidence="2">DUF4773 domain-containing protein</fullName>
    </recommendedName>
</protein>
<dbReference type="PANTHER" id="PTHR36299">
    <property type="entry name" value="AGAP008005-PA"/>
    <property type="match status" value="1"/>
</dbReference>
<dbReference type="Proteomes" id="UP000614601">
    <property type="component" value="Unassembled WGS sequence"/>
</dbReference>
<evidence type="ECO:0000313" key="3">
    <source>
        <dbReference type="EMBL" id="CAD5205917.1"/>
    </source>
</evidence>
<comment type="caution">
    <text evidence="3">The sequence shown here is derived from an EMBL/GenBank/DDBJ whole genome shotgun (WGS) entry which is preliminary data.</text>
</comment>
<dbReference type="AlphaFoldDB" id="A0A811JRQ0"/>
<dbReference type="Pfam" id="PF15998">
    <property type="entry name" value="DUF4773"/>
    <property type="match status" value="1"/>
</dbReference>
<evidence type="ECO:0000313" key="4">
    <source>
        <dbReference type="Proteomes" id="UP000614601"/>
    </source>
</evidence>